<dbReference type="PANTHER" id="PTHR46177">
    <property type="entry name" value="INTEGRASE CATALYTIC DOMAIN-CONTAINING PROTEIN"/>
    <property type="match status" value="1"/>
</dbReference>
<dbReference type="OrthoDB" id="6017046at2759"/>
<dbReference type="PANTHER" id="PTHR46177:SF1">
    <property type="entry name" value="INTEGRASE CATALYTIC DOMAIN-CONTAINING PROTEIN"/>
    <property type="match status" value="1"/>
</dbReference>
<evidence type="ECO:0000313" key="4">
    <source>
        <dbReference type="Proteomes" id="UP000799118"/>
    </source>
</evidence>
<accession>A0A6A4I864</accession>
<evidence type="ECO:0000256" key="1">
    <source>
        <dbReference type="SAM" id="MobiDB-lite"/>
    </source>
</evidence>
<proteinExistence type="predicted"/>
<reference evidence="3" key="1">
    <citation type="journal article" date="2019" name="Environ. Microbiol.">
        <title>Fungal ecological strategies reflected in gene transcription - a case study of two litter decomposers.</title>
        <authorList>
            <person name="Barbi F."/>
            <person name="Kohler A."/>
            <person name="Barry K."/>
            <person name="Baskaran P."/>
            <person name="Daum C."/>
            <person name="Fauchery L."/>
            <person name="Ihrmark K."/>
            <person name="Kuo A."/>
            <person name="LaButti K."/>
            <person name="Lipzen A."/>
            <person name="Morin E."/>
            <person name="Grigoriev I.V."/>
            <person name="Henrissat B."/>
            <person name="Lindahl B."/>
            <person name="Martin F."/>
        </authorList>
    </citation>
    <scope>NUCLEOTIDE SEQUENCE</scope>
    <source>
        <strain evidence="3">JB14</strain>
    </source>
</reference>
<dbReference type="InterPro" id="IPR058913">
    <property type="entry name" value="Integrase_dom_put"/>
</dbReference>
<protein>
    <recommendedName>
        <fullName evidence="2">Integrase core domain-containing protein</fullName>
    </recommendedName>
</protein>
<name>A0A6A4I864_9AGAR</name>
<dbReference type="Pfam" id="PF24764">
    <property type="entry name" value="rva_4"/>
    <property type="match status" value="1"/>
</dbReference>
<feature type="domain" description="Integrase core" evidence="2">
    <location>
        <begin position="147"/>
        <end position="333"/>
    </location>
</feature>
<dbReference type="AlphaFoldDB" id="A0A6A4I864"/>
<dbReference type="Proteomes" id="UP000799118">
    <property type="component" value="Unassembled WGS sequence"/>
</dbReference>
<evidence type="ECO:0000313" key="3">
    <source>
        <dbReference type="EMBL" id="KAE9406150.1"/>
    </source>
</evidence>
<keyword evidence="4" id="KW-1185">Reference proteome</keyword>
<evidence type="ECO:0000259" key="2">
    <source>
        <dbReference type="Pfam" id="PF24764"/>
    </source>
</evidence>
<sequence length="421" mass="46919">MSSNNPSGNNQWGSKNYPPDDILSAELHQYAKERLTNDQRLQRLEQKFSLKIGKTKLTNLNNKFGVPSPRKPPPSDVAMQAVLEKVANDTAQRNGVGTILTLLGNEGMSLPRDFVRQVLAQHAPEGLALRFPGARGRVKRSALQALGPNYQHHADGHDKIAPQALPELGGVGLFIYGIKDQYSSFLLHLVTVPNNRIATTIGHVYLDCADKHGLIPITFIVDKGSETRYIFAIQTGIREAYAPDIDSDKYPAALHLKSVHNTPIEGLWHWFTNTMGVNLKDELRRGYTDGFFHPGSQIHTDLFNWLWPKILQQQLDIFTEYWNNHKIRSQPDKPNASGTTPRNAFINPKSCSPQAEECGIAVDSFVVDALRKGIPVSREEAMRYVSNEFCAKAEAVYKQIGSPALKPLDGWSIFADMACLL</sequence>
<organism evidence="3 4">
    <name type="scientific">Gymnopus androsaceus JB14</name>
    <dbReference type="NCBI Taxonomy" id="1447944"/>
    <lineage>
        <taxon>Eukaryota</taxon>
        <taxon>Fungi</taxon>
        <taxon>Dikarya</taxon>
        <taxon>Basidiomycota</taxon>
        <taxon>Agaricomycotina</taxon>
        <taxon>Agaricomycetes</taxon>
        <taxon>Agaricomycetidae</taxon>
        <taxon>Agaricales</taxon>
        <taxon>Marasmiineae</taxon>
        <taxon>Omphalotaceae</taxon>
        <taxon>Gymnopus</taxon>
    </lineage>
</organism>
<feature type="region of interest" description="Disordered" evidence="1">
    <location>
        <begin position="1"/>
        <end position="20"/>
    </location>
</feature>
<feature type="compositionally biased region" description="Polar residues" evidence="1">
    <location>
        <begin position="1"/>
        <end position="14"/>
    </location>
</feature>
<dbReference type="EMBL" id="ML769404">
    <property type="protein sequence ID" value="KAE9406150.1"/>
    <property type="molecule type" value="Genomic_DNA"/>
</dbReference>
<gene>
    <name evidence="3" type="ORF">BT96DRAFT_283955</name>
</gene>